<dbReference type="InterPro" id="IPR014729">
    <property type="entry name" value="Rossmann-like_a/b/a_fold"/>
</dbReference>
<evidence type="ECO:0000313" key="3">
    <source>
        <dbReference type="EMBL" id="SFC97110.1"/>
    </source>
</evidence>
<reference evidence="3 4" key="1">
    <citation type="submission" date="2016-10" db="EMBL/GenBank/DDBJ databases">
        <authorList>
            <person name="de Groot N.N."/>
        </authorList>
    </citation>
    <scope>NUCLEOTIDE SEQUENCE [LARGE SCALE GENOMIC DNA]</scope>
    <source>
        <strain evidence="3 4">DSM 19548</strain>
    </source>
</reference>
<dbReference type="CDD" id="cd00293">
    <property type="entry name" value="USP-like"/>
    <property type="match status" value="1"/>
</dbReference>
<dbReference type="InterPro" id="IPR006016">
    <property type="entry name" value="UspA"/>
</dbReference>
<dbReference type="Pfam" id="PF00582">
    <property type="entry name" value="Usp"/>
    <property type="match status" value="1"/>
</dbReference>
<dbReference type="PANTHER" id="PTHR46268:SF6">
    <property type="entry name" value="UNIVERSAL STRESS PROTEIN UP12"/>
    <property type="match status" value="1"/>
</dbReference>
<dbReference type="RefSeq" id="WP_093361995.1">
    <property type="nucleotide sequence ID" value="NZ_FOLG01000012.1"/>
</dbReference>
<sequence>MYKKILVPISFDDDEKVDRSIAAARAMADDDATITLLHVVEHVPAYAIYHIPDDLMEATREGLAKELQRLASDVPHGEGMLVEGHAGRTILDTAEEVGTDCIVIASHRPGMQDYLLGSTAAQVVRHAPCTVVVVR</sequence>
<dbReference type="Proteomes" id="UP000198728">
    <property type="component" value="Unassembled WGS sequence"/>
</dbReference>
<dbReference type="STRING" id="441112.SAMN04488094_11279"/>
<dbReference type="EMBL" id="FOLG01000012">
    <property type="protein sequence ID" value="SFC97110.1"/>
    <property type="molecule type" value="Genomic_DNA"/>
</dbReference>
<dbReference type="PANTHER" id="PTHR46268">
    <property type="entry name" value="STRESS RESPONSE PROTEIN NHAX"/>
    <property type="match status" value="1"/>
</dbReference>
<name>A0A1I1NTP9_9RHOB</name>
<evidence type="ECO:0000313" key="4">
    <source>
        <dbReference type="Proteomes" id="UP000198728"/>
    </source>
</evidence>
<comment type="similarity">
    <text evidence="1">Belongs to the universal stress protein A family.</text>
</comment>
<gene>
    <name evidence="3" type="ORF">SAMN04488094_11279</name>
</gene>
<organism evidence="3 4">
    <name type="scientific">Tropicimonas isoalkanivorans</name>
    <dbReference type="NCBI Taxonomy" id="441112"/>
    <lineage>
        <taxon>Bacteria</taxon>
        <taxon>Pseudomonadati</taxon>
        <taxon>Pseudomonadota</taxon>
        <taxon>Alphaproteobacteria</taxon>
        <taxon>Rhodobacterales</taxon>
        <taxon>Roseobacteraceae</taxon>
        <taxon>Tropicimonas</taxon>
    </lineage>
</organism>
<dbReference type="AlphaFoldDB" id="A0A1I1NTP9"/>
<dbReference type="InterPro" id="IPR006015">
    <property type="entry name" value="Universal_stress_UspA"/>
</dbReference>
<keyword evidence="4" id="KW-1185">Reference proteome</keyword>
<dbReference type="PRINTS" id="PR01438">
    <property type="entry name" value="UNVRSLSTRESS"/>
</dbReference>
<dbReference type="Gene3D" id="3.40.50.620">
    <property type="entry name" value="HUPs"/>
    <property type="match status" value="1"/>
</dbReference>
<evidence type="ECO:0000259" key="2">
    <source>
        <dbReference type="Pfam" id="PF00582"/>
    </source>
</evidence>
<feature type="domain" description="UspA" evidence="2">
    <location>
        <begin position="1"/>
        <end position="135"/>
    </location>
</feature>
<proteinExistence type="inferred from homology"/>
<dbReference type="OrthoDB" id="9792500at2"/>
<accession>A0A1I1NTP9</accession>
<evidence type="ECO:0000256" key="1">
    <source>
        <dbReference type="ARBA" id="ARBA00008791"/>
    </source>
</evidence>
<protein>
    <submittedName>
        <fullName evidence="3">Nucleotide-binding universal stress protein, UspA family</fullName>
    </submittedName>
</protein>
<dbReference type="SUPFAM" id="SSF52402">
    <property type="entry name" value="Adenine nucleotide alpha hydrolases-like"/>
    <property type="match status" value="1"/>
</dbReference>